<gene>
    <name evidence="1" type="ORF">Cba03nite_51450</name>
</gene>
<protein>
    <submittedName>
        <fullName evidence="1">Uncharacterized protein</fullName>
    </submittedName>
</protein>
<keyword evidence="2" id="KW-1185">Reference proteome</keyword>
<reference evidence="1 2" key="1">
    <citation type="submission" date="2021-01" db="EMBL/GenBank/DDBJ databases">
        <title>Whole genome shotgun sequence of Catellatospora bangladeshensis NBRC 107357.</title>
        <authorList>
            <person name="Komaki H."/>
            <person name="Tamura T."/>
        </authorList>
    </citation>
    <scope>NUCLEOTIDE SEQUENCE [LARGE SCALE GENOMIC DNA]</scope>
    <source>
        <strain evidence="1 2">NBRC 107357</strain>
    </source>
</reference>
<accession>A0A8J3JFV4</accession>
<evidence type="ECO:0000313" key="2">
    <source>
        <dbReference type="Proteomes" id="UP000601223"/>
    </source>
</evidence>
<dbReference type="Proteomes" id="UP000601223">
    <property type="component" value="Unassembled WGS sequence"/>
</dbReference>
<dbReference type="AlphaFoldDB" id="A0A8J3JFV4"/>
<dbReference type="EMBL" id="BONF01000031">
    <property type="protein sequence ID" value="GIF83796.1"/>
    <property type="molecule type" value="Genomic_DNA"/>
</dbReference>
<organism evidence="1 2">
    <name type="scientific">Catellatospora bangladeshensis</name>
    <dbReference type="NCBI Taxonomy" id="310355"/>
    <lineage>
        <taxon>Bacteria</taxon>
        <taxon>Bacillati</taxon>
        <taxon>Actinomycetota</taxon>
        <taxon>Actinomycetes</taxon>
        <taxon>Micromonosporales</taxon>
        <taxon>Micromonosporaceae</taxon>
        <taxon>Catellatospora</taxon>
    </lineage>
</organism>
<name>A0A8J3JFV4_9ACTN</name>
<proteinExistence type="predicted"/>
<evidence type="ECO:0000313" key="1">
    <source>
        <dbReference type="EMBL" id="GIF83796.1"/>
    </source>
</evidence>
<sequence length="73" mass="7972">MCSQPRQSRLVSAIIGGLTKHTANRCQKPSLRRANEASLSSTRTPARAWVRTNRPPAVRHRAGVPGTTGRSRP</sequence>
<comment type="caution">
    <text evidence="1">The sequence shown here is derived from an EMBL/GenBank/DDBJ whole genome shotgun (WGS) entry which is preliminary data.</text>
</comment>